<proteinExistence type="inferred from homology"/>
<keyword evidence="11" id="KW-1185">Reference proteome</keyword>
<dbReference type="InterPro" id="IPR000731">
    <property type="entry name" value="SSD"/>
</dbReference>
<dbReference type="InterPro" id="IPR050545">
    <property type="entry name" value="Mycobact_MmpL"/>
</dbReference>
<evidence type="ECO:0000256" key="2">
    <source>
        <dbReference type="ARBA" id="ARBA00010157"/>
    </source>
</evidence>
<evidence type="ECO:0000259" key="9">
    <source>
        <dbReference type="PROSITE" id="PS50156"/>
    </source>
</evidence>
<feature type="transmembrane region" description="Helical" evidence="8">
    <location>
        <begin position="303"/>
        <end position="322"/>
    </location>
</feature>
<feature type="transmembrane region" description="Helical" evidence="8">
    <location>
        <begin position="569"/>
        <end position="591"/>
    </location>
</feature>
<comment type="similarity">
    <text evidence="2">Belongs to the resistance-nodulation-cell division (RND) (TC 2.A.6) family. MmpL subfamily.</text>
</comment>
<feature type="transmembrane region" description="Helical" evidence="8">
    <location>
        <begin position="603"/>
        <end position="628"/>
    </location>
</feature>
<dbReference type="Proteomes" id="UP000612893">
    <property type="component" value="Unassembled WGS sequence"/>
</dbReference>
<feature type="compositionally biased region" description="Pro residues" evidence="7">
    <location>
        <begin position="655"/>
        <end position="675"/>
    </location>
</feature>
<dbReference type="PANTHER" id="PTHR33406">
    <property type="entry name" value="MEMBRANE PROTEIN MJ1562-RELATED"/>
    <property type="match status" value="1"/>
</dbReference>
<comment type="subcellular location">
    <subcellularLocation>
        <location evidence="1">Cell membrane</location>
        <topology evidence="1">Multi-pass membrane protein</topology>
    </subcellularLocation>
</comment>
<reference evidence="10" key="1">
    <citation type="submission" date="2020-10" db="EMBL/GenBank/DDBJ databases">
        <title>Ca. Dormibacterota MAGs.</title>
        <authorList>
            <person name="Montgomery K."/>
        </authorList>
    </citation>
    <scope>NUCLEOTIDE SEQUENCE [LARGE SCALE GENOMIC DNA]</scope>
    <source>
        <strain evidence="10">SC8812_S17_10</strain>
    </source>
</reference>
<feature type="transmembrane region" description="Helical" evidence="8">
    <location>
        <begin position="527"/>
        <end position="548"/>
    </location>
</feature>
<feature type="transmembrane region" description="Helical" evidence="8">
    <location>
        <begin position="486"/>
        <end position="507"/>
    </location>
</feature>
<protein>
    <submittedName>
        <fullName evidence="10">MMPL family transporter</fullName>
    </submittedName>
</protein>
<evidence type="ECO:0000313" key="11">
    <source>
        <dbReference type="Proteomes" id="UP000612893"/>
    </source>
</evidence>
<feature type="transmembrane region" description="Helical" evidence="8">
    <location>
        <begin position="214"/>
        <end position="237"/>
    </location>
</feature>
<feature type="transmembrane region" description="Helical" evidence="8">
    <location>
        <begin position="165"/>
        <end position="187"/>
    </location>
</feature>
<feature type="domain" description="SSD" evidence="9">
    <location>
        <begin position="118"/>
        <end position="265"/>
    </location>
</feature>
<name>A0A934NAU5_9BACT</name>
<evidence type="ECO:0000256" key="8">
    <source>
        <dbReference type="SAM" id="Phobius"/>
    </source>
</evidence>
<sequence length="675" mass="70874">MLQQRFPTQAGDSANLVVYAAKGVQSAAIAPRYQQLVTQARTLPDVTSVSPPLVSRDGRYAYVVLQYDHRSSSVPDSSVQALERLADQANGSGLQVEVGGSVVSAHEGSGQDPYETVGLIAAVLILLLVFGSFLVMGLPLVSALVGLGSGLLLVGMAARVADFSTITPSFVAMIGLGIGIDYALFIITRHRQALAAGASVEDAIAGAAESSGRAVLTAGSLVVIALMGLYVIGIPFIGNLGAAAAIVVAANVLLALTLLPAILSLLGRNLDRWRIRRLYHDGSAQDTEKGLGHRLSQQIQRRAWLWALAGTAIPLVLALPVLHMQLGFSDDGNKPQSFHSRRAYDLTAAGFGPGFVSPLVVVVERNGGLDQAALQRLQSGLQRTDDVALVSPPDPNPEGNAAVLCVVPRTGPSDPQTAALVHRLRGSVIPPAVAGTGTQAYVGGGTASLVDIVSRTQSRMPLFFAIVIGLSSLLLMTIFRSMAIPLTAAVMNLLSVGASYGVVVAVFQWGWGTRLIGLDTTGPIEAYLPMILFAILFGLSTDYEVFLLSQVRERHEAGRPTHAAVADGLAATMRVIGAAAAIMATVFLAFLANSSRPIKEFGLGLAVAVFVDAIVIRLVLVPAAMQLLGEWNWWMPRWLDRLLPRLELEGAPESGPRPPASTSPSPAPGQPGPAR</sequence>
<evidence type="ECO:0000256" key="1">
    <source>
        <dbReference type="ARBA" id="ARBA00004651"/>
    </source>
</evidence>
<feature type="transmembrane region" description="Helical" evidence="8">
    <location>
        <begin position="243"/>
        <end position="267"/>
    </location>
</feature>
<dbReference type="Pfam" id="PF03176">
    <property type="entry name" value="MMPL"/>
    <property type="match status" value="2"/>
</dbReference>
<keyword evidence="6 8" id="KW-0472">Membrane</keyword>
<gene>
    <name evidence="10" type="ORF">JF922_20180</name>
</gene>
<evidence type="ECO:0000256" key="5">
    <source>
        <dbReference type="ARBA" id="ARBA00022989"/>
    </source>
</evidence>
<evidence type="ECO:0000256" key="4">
    <source>
        <dbReference type="ARBA" id="ARBA00022692"/>
    </source>
</evidence>
<dbReference type="PROSITE" id="PS50156">
    <property type="entry name" value="SSD"/>
    <property type="match status" value="1"/>
</dbReference>
<evidence type="ECO:0000256" key="6">
    <source>
        <dbReference type="ARBA" id="ARBA00023136"/>
    </source>
</evidence>
<dbReference type="InterPro" id="IPR004869">
    <property type="entry name" value="MMPL_dom"/>
</dbReference>
<keyword evidence="4 8" id="KW-0812">Transmembrane</keyword>
<feature type="transmembrane region" description="Helical" evidence="8">
    <location>
        <begin position="460"/>
        <end position="479"/>
    </location>
</feature>
<accession>A0A934NAU5</accession>
<dbReference type="PANTHER" id="PTHR33406:SF11">
    <property type="entry name" value="MEMBRANE PROTEIN SCO6666-RELATED"/>
    <property type="match status" value="1"/>
</dbReference>
<feature type="region of interest" description="Disordered" evidence="7">
    <location>
        <begin position="650"/>
        <end position="675"/>
    </location>
</feature>
<evidence type="ECO:0000256" key="3">
    <source>
        <dbReference type="ARBA" id="ARBA00022475"/>
    </source>
</evidence>
<keyword evidence="5 8" id="KW-1133">Transmembrane helix</keyword>
<feature type="transmembrane region" description="Helical" evidence="8">
    <location>
        <begin position="119"/>
        <end position="145"/>
    </location>
</feature>
<organism evidence="10 11">
    <name type="scientific">Candidatus Nephthysia bennettiae</name>
    <dbReference type="NCBI Taxonomy" id="3127016"/>
    <lineage>
        <taxon>Bacteria</taxon>
        <taxon>Bacillati</taxon>
        <taxon>Candidatus Dormiibacterota</taxon>
        <taxon>Candidatus Dormibacteria</taxon>
        <taxon>Candidatus Dormibacterales</taxon>
        <taxon>Candidatus Dormibacteraceae</taxon>
        <taxon>Candidatus Nephthysia</taxon>
    </lineage>
</organism>
<dbReference type="SUPFAM" id="SSF82866">
    <property type="entry name" value="Multidrug efflux transporter AcrB transmembrane domain"/>
    <property type="match status" value="2"/>
</dbReference>
<evidence type="ECO:0000256" key="7">
    <source>
        <dbReference type="SAM" id="MobiDB-lite"/>
    </source>
</evidence>
<comment type="caution">
    <text evidence="10">The sequence shown here is derived from an EMBL/GenBank/DDBJ whole genome shotgun (WGS) entry which is preliminary data.</text>
</comment>
<keyword evidence="3" id="KW-1003">Cell membrane</keyword>
<dbReference type="GO" id="GO:0005886">
    <property type="term" value="C:plasma membrane"/>
    <property type="evidence" value="ECO:0007669"/>
    <property type="project" value="UniProtKB-SubCell"/>
</dbReference>
<dbReference type="Gene3D" id="1.20.1640.10">
    <property type="entry name" value="Multidrug efflux transporter AcrB transmembrane domain"/>
    <property type="match status" value="2"/>
</dbReference>
<dbReference type="EMBL" id="JAEKNR010000200">
    <property type="protein sequence ID" value="MBJ7600378.1"/>
    <property type="molecule type" value="Genomic_DNA"/>
</dbReference>
<dbReference type="AlphaFoldDB" id="A0A934NAU5"/>
<evidence type="ECO:0000313" key="10">
    <source>
        <dbReference type="EMBL" id="MBJ7600378.1"/>
    </source>
</evidence>